<reference evidence="3 4" key="1">
    <citation type="submission" date="2019-06" db="EMBL/GenBank/DDBJ databases">
        <title>Persicimonas caeni gen. nov., sp. nov., a predatory bacterium isolated from solar saltern.</title>
        <authorList>
            <person name="Wang S."/>
        </authorList>
    </citation>
    <scope>NUCLEOTIDE SEQUENCE [LARGE SCALE GENOMIC DNA]</scope>
    <source>
        <strain evidence="3 4">YN101</strain>
    </source>
</reference>
<feature type="region of interest" description="Disordered" evidence="1">
    <location>
        <begin position="51"/>
        <end position="80"/>
    </location>
</feature>
<feature type="transmembrane region" description="Helical" evidence="2">
    <location>
        <begin position="21"/>
        <end position="41"/>
    </location>
</feature>
<keyword evidence="2" id="KW-1133">Transmembrane helix</keyword>
<keyword evidence="4" id="KW-1185">Reference proteome</keyword>
<keyword evidence="2" id="KW-0472">Membrane</keyword>
<accession>A0A4Y6PUE9</accession>
<accession>A0A5B8Y682</accession>
<dbReference type="EMBL" id="CP041186">
    <property type="protein sequence ID" value="QDG51870.1"/>
    <property type="molecule type" value="Genomic_DNA"/>
</dbReference>
<dbReference type="RefSeq" id="WP_141198350.1">
    <property type="nucleotide sequence ID" value="NZ_CP041186.1"/>
</dbReference>
<organism evidence="3 4">
    <name type="scientific">Persicimonas caeni</name>
    <dbReference type="NCBI Taxonomy" id="2292766"/>
    <lineage>
        <taxon>Bacteria</taxon>
        <taxon>Deltaproteobacteria</taxon>
        <taxon>Bradymonadales</taxon>
        <taxon>Bradymonadaceae</taxon>
        <taxon>Persicimonas</taxon>
    </lineage>
</organism>
<feature type="compositionally biased region" description="Basic and acidic residues" evidence="1">
    <location>
        <begin position="59"/>
        <end position="80"/>
    </location>
</feature>
<evidence type="ECO:0000256" key="1">
    <source>
        <dbReference type="SAM" id="MobiDB-lite"/>
    </source>
</evidence>
<keyword evidence="2" id="KW-0812">Transmembrane</keyword>
<dbReference type="AlphaFoldDB" id="A0A4Y6PUE9"/>
<proteinExistence type="predicted"/>
<evidence type="ECO:0000313" key="3">
    <source>
        <dbReference type="EMBL" id="QDG51870.1"/>
    </source>
</evidence>
<evidence type="ECO:0000256" key="2">
    <source>
        <dbReference type="SAM" id="Phobius"/>
    </source>
</evidence>
<dbReference type="OrthoDB" id="9991237at2"/>
<evidence type="ECO:0000313" key="4">
    <source>
        <dbReference type="Proteomes" id="UP000315995"/>
    </source>
</evidence>
<gene>
    <name evidence="3" type="ORF">FIV42_14310</name>
</gene>
<name>A0A4Y6PUE9_PERCE</name>
<sequence length="80" mass="9030">MEPVRIRQDVDPNSREYRRNLIIVIGILLFLTVTGGTILGYKIRTAENAKAASEAAAESGERTAEQKEKDRAMEILREKK</sequence>
<protein>
    <submittedName>
        <fullName evidence="3">Uncharacterized protein</fullName>
    </submittedName>
</protein>
<dbReference type="Proteomes" id="UP000315995">
    <property type="component" value="Chromosome"/>
</dbReference>